<dbReference type="FunFam" id="3.30.2350.20:FF:000002">
    <property type="entry name" value="Pseudouridylate synthase 7 homolog"/>
    <property type="match status" value="1"/>
</dbReference>
<sequence length="626" mass="71365">MEMTDMTSVSLKRGSLVVEDHDSGVPAEETKKQKMSECSPTKSLHRLGNDSLPNSEDVRRAPEAVSVGKDEKNCEAQFEEEEEEEEDGLSEEEEEEEEAESFADMMKHGLTELDVGITKFVSPHQGFSGILKERYSDFVVHEIGKDGRISHLDDLSVPVDEEDPSEDAFTVLTAEEKQRLEELQLFKNKETSVAIEVIEDTKEKRTVIHQAIKSLFPGLETKTEDREGKKYIVAYHAAGRKALAKVRTAADPRKHSWPKSRGSYCHFVLYKENKDTMDAINVLSKYLRVKPNIFSYMGTKDKRAITVQEIAVLKITAQRLAHLNKCLMNFKLGNFSYQKNPLKLGELQGNHFTVVLRAILQNSWTEVMDLILKPRSGAEKGYLVKCREEWAKTKDPAAALRKLPVKRCVEGQLLRGLSKYGMKNIVSAFGIIPRNNRLMYIHSYQSYVWNNMVSKRIEDYGLKPIPGDLVLKGATATYIEEDDINNYSIHDVVMPLPGFDVVYPKHKIRDAYREMLTADNLDIDNMRHKIRDYSLSGAYRKIIIRPQNVSWEVVAYDDPKIPLFNTDVDNLEGKPPPVFASEGKYRALKMDFSLPPSTYATMAIREVLKMDTSIKNQTQLNTTWLR</sequence>
<dbReference type="GO" id="GO:0003723">
    <property type="term" value="F:RNA binding"/>
    <property type="evidence" value="ECO:0007669"/>
    <property type="project" value="InterPro"/>
</dbReference>
<comment type="catalytic activity">
    <reaction evidence="1">
        <text>a uridine in mRNA = a pseudouridine in mRNA</text>
        <dbReference type="Rhea" id="RHEA:56644"/>
        <dbReference type="Rhea" id="RHEA-COMP:14658"/>
        <dbReference type="Rhea" id="RHEA-COMP:14659"/>
        <dbReference type="ChEBI" id="CHEBI:65314"/>
        <dbReference type="ChEBI" id="CHEBI:65315"/>
    </reaction>
</comment>
<dbReference type="GO" id="GO:0001522">
    <property type="term" value="P:pseudouridine synthesis"/>
    <property type="evidence" value="ECO:0007669"/>
    <property type="project" value="InterPro"/>
</dbReference>
<dbReference type="GeneID" id="105861286"/>
<dbReference type="RefSeq" id="XP_012602147.1">
    <property type="nucleotide sequence ID" value="XM_012746693.2"/>
</dbReference>
<dbReference type="Pfam" id="PF01142">
    <property type="entry name" value="TruD"/>
    <property type="match status" value="1"/>
</dbReference>
<reference evidence="17" key="2">
    <citation type="submission" date="2025-08" db="UniProtKB">
        <authorList>
            <consortium name="Ensembl"/>
        </authorList>
    </citation>
    <scope>IDENTIFICATION</scope>
</reference>
<evidence type="ECO:0000256" key="2">
    <source>
        <dbReference type="ARBA" id="ARBA00004123"/>
    </source>
</evidence>
<dbReference type="InterPro" id="IPR001656">
    <property type="entry name" value="PsdUridine_synth_TruD"/>
</dbReference>
<dbReference type="Gene3D" id="3.30.2350.20">
    <property type="entry name" value="TruD, catalytic domain"/>
    <property type="match status" value="1"/>
</dbReference>
<dbReference type="GeneTree" id="ENSGT00530000063554"/>
<dbReference type="PANTHER" id="PTHR13326">
    <property type="entry name" value="TRNA PSEUDOURIDINE SYNTHASE D"/>
    <property type="match status" value="1"/>
</dbReference>
<protein>
    <recommendedName>
        <fullName evidence="14">Pseudouridylate synthase 7 homolog</fullName>
    </recommendedName>
</protein>
<feature type="region of interest" description="Disordered" evidence="15">
    <location>
        <begin position="1"/>
        <end position="102"/>
    </location>
</feature>
<comment type="catalytic activity">
    <reaction evidence="10">
        <text>a uridine in tRNA = a pseudouridine in tRNA</text>
        <dbReference type="Rhea" id="RHEA:54572"/>
        <dbReference type="Rhea" id="RHEA-COMP:13339"/>
        <dbReference type="Rhea" id="RHEA-COMP:13934"/>
        <dbReference type="ChEBI" id="CHEBI:65314"/>
        <dbReference type="ChEBI" id="CHEBI:65315"/>
    </reaction>
</comment>
<reference evidence="17" key="3">
    <citation type="submission" date="2025-09" db="UniProtKB">
        <authorList>
            <consortium name="Ensembl"/>
        </authorList>
    </citation>
    <scope>IDENTIFICATION</scope>
</reference>
<proteinExistence type="inferred from homology"/>
<dbReference type="GO" id="GO:0008380">
    <property type="term" value="P:RNA splicing"/>
    <property type="evidence" value="ECO:0007669"/>
    <property type="project" value="UniProtKB-KW"/>
</dbReference>
<dbReference type="EMBL" id="ABDC03015366">
    <property type="status" value="NOT_ANNOTATED_CDS"/>
    <property type="molecule type" value="Genomic_DNA"/>
</dbReference>
<dbReference type="GO" id="GO:0006397">
    <property type="term" value="P:mRNA processing"/>
    <property type="evidence" value="ECO:0007669"/>
    <property type="project" value="UniProtKB-KW"/>
</dbReference>
<gene>
    <name evidence="17" type="primary">PUS7</name>
</gene>
<evidence type="ECO:0000256" key="3">
    <source>
        <dbReference type="ARBA" id="ARBA00007953"/>
    </source>
</evidence>
<evidence type="ECO:0000256" key="4">
    <source>
        <dbReference type="ARBA" id="ARBA00022553"/>
    </source>
</evidence>
<evidence type="ECO:0000259" key="16">
    <source>
        <dbReference type="PROSITE" id="PS50984"/>
    </source>
</evidence>
<keyword evidence="18" id="KW-1185">Reference proteome</keyword>
<dbReference type="InterPro" id="IPR042214">
    <property type="entry name" value="TruD_catalytic"/>
</dbReference>
<feature type="compositionally biased region" description="Basic and acidic residues" evidence="15">
    <location>
        <begin position="56"/>
        <end position="74"/>
    </location>
</feature>
<organism evidence="17 18">
    <name type="scientific">Microcebus murinus</name>
    <name type="common">Gray mouse lemur</name>
    <name type="synonym">Lemur murinus</name>
    <dbReference type="NCBI Taxonomy" id="30608"/>
    <lineage>
        <taxon>Eukaryota</taxon>
        <taxon>Metazoa</taxon>
        <taxon>Chordata</taxon>
        <taxon>Craniata</taxon>
        <taxon>Vertebrata</taxon>
        <taxon>Euteleostomi</taxon>
        <taxon>Mammalia</taxon>
        <taxon>Eutheria</taxon>
        <taxon>Euarchontoglires</taxon>
        <taxon>Primates</taxon>
        <taxon>Strepsirrhini</taxon>
        <taxon>Lemuriformes</taxon>
        <taxon>Cheirogaleidae</taxon>
        <taxon>Microcebus</taxon>
    </lineage>
</organism>
<comment type="function">
    <text evidence="12">Pseudouridylate synthase that catalyzes pseudouridylation of RNAs. Acts as a regulator of protein synthesis in embryonic stem cells by mediating pseudouridylation of RNA fragments derived from tRNAs (tRFs): pseudouridylated tRFs inhibit translation by targeting the translation initiation complex. Also catalyzes pseudouridylation of mRNAs: mediates pseudouridylation of mRNAs with the consensus sequence 5'-UGUAG-3'. Acts as a regulator of pre-mRNA splicing by mediating pseudouridylation of pre-mRNAs at locations associated with alternatively spliced regions. Pseudouridylation of pre-mRNAs near splice sites directly regulates mRNA splicing and mRNA 3'-end processing. In addition to mRNAs and tRNAs, binds other types of RNAs, such as snRNAs, Y RNAs and vault RNAs, suggesting that it can catalyze pseudouridylation of many RNA types.</text>
</comment>
<dbReference type="FunFam" id="3.30.2350.20:FF:000003">
    <property type="entry name" value="Pseudouridylate synthase 7 homolog"/>
    <property type="match status" value="1"/>
</dbReference>
<dbReference type="SUPFAM" id="SSF55120">
    <property type="entry name" value="Pseudouridine synthase"/>
    <property type="match status" value="1"/>
</dbReference>
<evidence type="ECO:0000313" key="18">
    <source>
        <dbReference type="Proteomes" id="UP000694394"/>
    </source>
</evidence>
<dbReference type="OrthoDB" id="447290at2759"/>
<accession>A0A8C5XXL1</accession>
<comment type="subcellular location">
    <subcellularLocation>
        <location evidence="2">Nucleus</location>
    </subcellularLocation>
</comment>
<dbReference type="CTD" id="54517"/>
<dbReference type="PROSITE" id="PS50984">
    <property type="entry name" value="TRUD"/>
    <property type="match status" value="1"/>
</dbReference>
<dbReference type="Ensembl" id="ENSMICT00000059485.1">
    <property type="protein sequence ID" value="ENSMICP00000043001.1"/>
    <property type="gene ID" value="ENSMICG00000010938.3"/>
</dbReference>
<keyword evidence="6" id="KW-0819">tRNA processing</keyword>
<evidence type="ECO:0000313" key="17">
    <source>
        <dbReference type="Ensembl" id="ENSMICP00000043001.1"/>
    </source>
</evidence>
<evidence type="ECO:0000256" key="13">
    <source>
        <dbReference type="ARBA" id="ARBA00063455"/>
    </source>
</evidence>
<evidence type="ECO:0000256" key="11">
    <source>
        <dbReference type="ARBA" id="ARBA00052210"/>
    </source>
</evidence>
<dbReference type="InterPro" id="IPR020119">
    <property type="entry name" value="PsdUridine_synth_TruD_CS"/>
</dbReference>
<dbReference type="CDD" id="cd02576">
    <property type="entry name" value="PseudoU_synth_ScPUS7"/>
    <property type="match status" value="1"/>
</dbReference>
<evidence type="ECO:0000256" key="9">
    <source>
        <dbReference type="ARBA" id="ARBA00023242"/>
    </source>
</evidence>
<dbReference type="GO" id="GO:0005634">
    <property type="term" value="C:nucleus"/>
    <property type="evidence" value="ECO:0007669"/>
    <property type="project" value="UniProtKB-SubCell"/>
</dbReference>
<feature type="compositionally biased region" description="Acidic residues" evidence="15">
    <location>
        <begin position="77"/>
        <end position="101"/>
    </location>
</feature>
<evidence type="ECO:0000256" key="10">
    <source>
        <dbReference type="ARBA" id="ARBA00036943"/>
    </source>
</evidence>
<comment type="catalytic activity">
    <reaction evidence="11">
        <text>uridine(13) in tRNA = pseudouridine(13) in tRNA</text>
        <dbReference type="Rhea" id="RHEA:42540"/>
        <dbReference type="Rhea" id="RHEA-COMP:10105"/>
        <dbReference type="Rhea" id="RHEA-COMP:10106"/>
        <dbReference type="ChEBI" id="CHEBI:65314"/>
        <dbReference type="ChEBI" id="CHEBI:65315"/>
    </reaction>
</comment>
<feature type="domain" description="TRUD" evidence="16">
    <location>
        <begin position="334"/>
        <end position="545"/>
    </location>
</feature>
<evidence type="ECO:0000256" key="7">
    <source>
        <dbReference type="ARBA" id="ARBA00023187"/>
    </source>
</evidence>
<evidence type="ECO:0000256" key="8">
    <source>
        <dbReference type="ARBA" id="ARBA00023235"/>
    </source>
</evidence>
<dbReference type="GO" id="GO:0009982">
    <property type="term" value="F:pseudouridine synthase activity"/>
    <property type="evidence" value="ECO:0007669"/>
    <property type="project" value="InterPro"/>
</dbReference>
<name>A0A8C5XXL1_MICMU</name>
<evidence type="ECO:0000256" key="14">
    <source>
        <dbReference type="ARBA" id="ARBA00070906"/>
    </source>
</evidence>
<dbReference type="GO" id="GO:0008033">
    <property type="term" value="P:tRNA processing"/>
    <property type="evidence" value="ECO:0007669"/>
    <property type="project" value="UniProtKB-KW"/>
</dbReference>
<keyword evidence="4" id="KW-0597">Phosphoprotein</keyword>
<evidence type="ECO:0000256" key="15">
    <source>
        <dbReference type="SAM" id="MobiDB-lite"/>
    </source>
</evidence>
<evidence type="ECO:0000256" key="12">
    <source>
        <dbReference type="ARBA" id="ARBA00053535"/>
    </source>
</evidence>
<comment type="subunit">
    <text evidence="13">Interacts with SIRT1.</text>
</comment>
<dbReference type="AlphaFoldDB" id="A0A8C5XXL1"/>
<keyword evidence="5" id="KW-0507">mRNA processing</keyword>
<comment type="similarity">
    <text evidence="3">Belongs to the pseudouridine synthase TruD family.</text>
</comment>
<dbReference type="PIRSF" id="PIRSF037016">
    <property type="entry name" value="Pseudouridin_synth_euk_prd"/>
    <property type="match status" value="1"/>
</dbReference>
<keyword evidence="9" id="KW-0539">Nucleus</keyword>
<evidence type="ECO:0000256" key="6">
    <source>
        <dbReference type="ARBA" id="ARBA00022694"/>
    </source>
</evidence>
<reference evidence="17" key="1">
    <citation type="submission" date="2016-12" db="EMBL/GenBank/DDBJ databases">
        <title>Mouse lemur reference genome and diversity panel.</title>
        <authorList>
            <person name="Harris R."/>
            <person name="Larsen P."/>
            <person name="Liu Y."/>
            <person name="Hughes D.S."/>
            <person name="Murali S."/>
            <person name="Raveendran M."/>
            <person name="Korchina V."/>
            <person name="Wang M."/>
            <person name="Jhangiani S."/>
            <person name="Bandaranaike D."/>
            <person name="Bellair M."/>
            <person name="Blankenburg K."/>
            <person name="Chao H."/>
            <person name="Dahdouli M."/>
            <person name="Dinh H."/>
            <person name="Doddapaneni H."/>
            <person name="English A."/>
            <person name="Firestine M."/>
            <person name="Gnanaolivu R."/>
            <person name="Gross S."/>
            <person name="Hernandez B."/>
            <person name="Javaid M."/>
            <person name="Jayaseelan J."/>
            <person name="Jones J."/>
            <person name="Khan Z."/>
            <person name="Kovar C."/>
            <person name="Kurapati P."/>
            <person name="Le B."/>
            <person name="Lee S."/>
            <person name="Li M."/>
            <person name="Mathew T."/>
            <person name="Narasimhan A."/>
            <person name="Ngo D."/>
            <person name="Nguyen L."/>
            <person name="Okwuonu G."/>
            <person name="Ongeri F."/>
            <person name="Osuji N."/>
            <person name="Pu L.-L."/>
            <person name="Puazo M."/>
            <person name="Quiroz J."/>
            <person name="Raj R."/>
            <person name="Rajbhandari K."/>
            <person name="Reid J.G."/>
            <person name="Santibanez J."/>
            <person name="Sexton D."/>
            <person name="Skinner E."/>
            <person name="Vee V."/>
            <person name="Weissenberger G."/>
            <person name="Wu Y."/>
            <person name="Xin Y."/>
            <person name="Han Y."/>
            <person name="Campbell C."/>
            <person name="Brown A."/>
            <person name="Sullivan B."/>
            <person name="Shelton J."/>
            <person name="Brown S."/>
            <person name="Dudchenko O."/>
            <person name="Machol I."/>
            <person name="Durand N."/>
            <person name="Shamim M."/>
            <person name="Lieberman A."/>
            <person name="Muzny D.M."/>
            <person name="Richards S."/>
            <person name="Yoder A."/>
            <person name="Worley K.C."/>
            <person name="Rogers J."/>
            <person name="Gibbs R.A."/>
        </authorList>
    </citation>
    <scope>NUCLEOTIDE SEQUENCE [LARGE SCALE GENOMIC DNA]</scope>
</reference>
<dbReference type="InterPro" id="IPR011760">
    <property type="entry name" value="PsdUridine_synth_TruD_insert"/>
</dbReference>
<evidence type="ECO:0000256" key="5">
    <source>
        <dbReference type="ARBA" id="ARBA00022664"/>
    </source>
</evidence>
<dbReference type="InterPro" id="IPR020103">
    <property type="entry name" value="PsdUridine_synth_cat_dom_sf"/>
</dbReference>
<keyword evidence="7" id="KW-0508">mRNA splicing</keyword>
<dbReference type="Proteomes" id="UP000694394">
    <property type="component" value="Chromosome 11"/>
</dbReference>
<dbReference type="PANTHER" id="PTHR13326:SF31">
    <property type="entry name" value="PSEUDOURIDYLATE SYNTHASE 7 HOMOLOG"/>
    <property type="match status" value="1"/>
</dbReference>
<dbReference type="PROSITE" id="PS01268">
    <property type="entry name" value="UPF0024"/>
    <property type="match status" value="1"/>
</dbReference>
<evidence type="ECO:0000256" key="1">
    <source>
        <dbReference type="ARBA" id="ARBA00001166"/>
    </source>
</evidence>
<feature type="compositionally biased region" description="Polar residues" evidence="15">
    <location>
        <begin position="1"/>
        <end position="10"/>
    </location>
</feature>
<feature type="compositionally biased region" description="Basic and acidic residues" evidence="15">
    <location>
        <begin position="18"/>
        <end position="35"/>
    </location>
</feature>
<keyword evidence="8" id="KW-0413">Isomerase</keyword>